<protein>
    <submittedName>
        <fullName evidence="1">Uncharacterized protein</fullName>
    </submittedName>
</protein>
<organism evidence="1 2">
    <name type="scientific">Acidihalobacter aeolianus</name>
    <dbReference type="NCBI Taxonomy" id="2792603"/>
    <lineage>
        <taxon>Bacteria</taxon>
        <taxon>Pseudomonadati</taxon>
        <taxon>Pseudomonadota</taxon>
        <taxon>Gammaproteobacteria</taxon>
        <taxon>Chromatiales</taxon>
        <taxon>Ectothiorhodospiraceae</taxon>
        <taxon>Acidihalobacter</taxon>
    </lineage>
</organism>
<proteinExistence type="predicted"/>
<evidence type="ECO:0000313" key="2">
    <source>
        <dbReference type="Proteomes" id="UP000095342"/>
    </source>
</evidence>
<dbReference type="AlphaFoldDB" id="A0A1D8K6W7"/>
<name>A0A1D8K6W7_9GAMM</name>
<sequence length="105" mass="12365">MKGDAIFAAVFDDFCFERELDALELPKKPDTRVGANARIALSRDEFIEHEILMVLRLLVVFEYRRAECLLAVFWNERNHRPFLMDLAQQTENPWWMGNDFVMATV</sequence>
<accession>A0A1D8K6W7</accession>
<dbReference type="EMBL" id="CP017448">
    <property type="protein sequence ID" value="AOV16660.1"/>
    <property type="molecule type" value="Genomic_DNA"/>
</dbReference>
<keyword evidence="2" id="KW-1185">Reference proteome</keyword>
<gene>
    <name evidence="1" type="ORF">BJI67_05915</name>
</gene>
<reference evidence="1 2" key="1">
    <citation type="submission" date="2016-09" db="EMBL/GenBank/DDBJ databases">
        <title>Acidihalobacter prosperus V6 (DSM14174).</title>
        <authorList>
            <person name="Khaleque H.N."/>
            <person name="Ramsay J.P."/>
            <person name="Murphy R.J.T."/>
            <person name="Kaksonen A.H."/>
            <person name="Boxall N.J."/>
            <person name="Watkin E.L.J."/>
        </authorList>
    </citation>
    <scope>NUCLEOTIDE SEQUENCE [LARGE SCALE GENOMIC DNA]</scope>
    <source>
        <strain evidence="1 2">V6</strain>
    </source>
</reference>
<evidence type="ECO:0000313" key="1">
    <source>
        <dbReference type="EMBL" id="AOV16660.1"/>
    </source>
</evidence>
<dbReference type="Proteomes" id="UP000095342">
    <property type="component" value="Chromosome"/>
</dbReference>
<dbReference type="KEGG" id="aaeo:BJI67_05915"/>